<dbReference type="EMBL" id="BARW01039189">
    <property type="protein sequence ID" value="GAJ18585.1"/>
    <property type="molecule type" value="Genomic_DNA"/>
</dbReference>
<comment type="caution">
    <text evidence="1">The sequence shown here is derived from an EMBL/GenBank/DDBJ whole genome shotgun (WGS) entry which is preliminary data.</text>
</comment>
<name>X1VZJ9_9ZZZZ</name>
<reference evidence="1" key="1">
    <citation type="journal article" date="2014" name="Front. Microbiol.">
        <title>High frequency of phylogenetically diverse reductive dehalogenase-homologous genes in deep subseafloor sedimentary metagenomes.</title>
        <authorList>
            <person name="Kawai M."/>
            <person name="Futagami T."/>
            <person name="Toyoda A."/>
            <person name="Takaki Y."/>
            <person name="Nishi S."/>
            <person name="Hori S."/>
            <person name="Arai W."/>
            <person name="Tsubouchi T."/>
            <person name="Morono Y."/>
            <person name="Uchiyama I."/>
            <person name="Ito T."/>
            <person name="Fujiyama A."/>
            <person name="Inagaki F."/>
            <person name="Takami H."/>
        </authorList>
    </citation>
    <scope>NUCLEOTIDE SEQUENCE</scope>
    <source>
        <strain evidence="1">Expedition CK06-06</strain>
    </source>
</reference>
<dbReference type="AlphaFoldDB" id="X1VZJ9"/>
<proteinExistence type="predicted"/>
<gene>
    <name evidence="1" type="ORF">S12H4_59802</name>
</gene>
<feature type="non-terminal residue" evidence="1">
    <location>
        <position position="51"/>
    </location>
</feature>
<organism evidence="1">
    <name type="scientific">marine sediment metagenome</name>
    <dbReference type="NCBI Taxonomy" id="412755"/>
    <lineage>
        <taxon>unclassified sequences</taxon>
        <taxon>metagenomes</taxon>
        <taxon>ecological metagenomes</taxon>
    </lineage>
</organism>
<accession>X1VZJ9</accession>
<evidence type="ECO:0000313" key="1">
    <source>
        <dbReference type="EMBL" id="GAJ18585.1"/>
    </source>
</evidence>
<protein>
    <submittedName>
        <fullName evidence="1">Uncharacterized protein</fullName>
    </submittedName>
</protein>
<sequence>MKIFHEISRLPEFAKDLTKLLKKFRTLEDDLEVFIKNQLNLYHKLRIDNKG</sequence>